<name>A0ABD5T0S1_9EURY</name>
<evidence type="ECO:0000313" key="1">
    <source>
        <dbReference type="EMBL" id="MFC6770354.1"/>
    </source>
</evidence>
<proteinExistence type="predicted"/>
<evidence type="ECO:0000313" key="2">
    <source>
        <dbReference type="Proteomes" id="UP001596274"/>
    </source>
</evidence>
<dbReference type="AlphaFoldDB" id="A0ABD5T0S1"/>
<dbReference type="Pfam" id="PF04250">
    <property type="entry name" value="DUF429"/>
    <property type="match status" value="1"/>
</dbReference>
<reference evidence="1 2" key="1">
    <citation type="journal article" date="2019" name="Int. J. Syst. Evol. Microbiol.">
        <title>The Global Catalogue of Microorganisms (GCM) 10K type strain sequencing project: providing services to taxonomists for standard genome sequencing and annotation.</title>
        <authorList>
            <consortium name="The Broad Institute Genomics Platform"/>
            <consortium name="The Broad Institute Genome Sequencing Center for Infectious Disease"/>
            <person name="Wu L."/>
            <person name="Ma J."/>
        </authorList>
    </citation>
    <scope>NUCLEOTIDE SEQUENCE [LARGE SCALE GENOMIC DNA]</scope>
    <source>
        <strain evidence="1 2">PJ61</strain>
    </source>
</reference>
<sequence>MTHQKVAGVDWARGEWLAVIFEDGIYSGCLLENNFEMLWKRVPDLNRMLIDVPIGLPDDEETLQDREELDSLARAVTGRPSSVFPVPSREACTKANDGEPYDRVNETNQDVLGKGLSRQSYHIASGIGEVDAFLQSNASITNIVTESHPEVCFRGLRGEELQHSKKTAAGVGERLDSLDNHLDVPGDVFQTLCARLTKSENRATVDDVIDALGLAVTAWKSGEKPDTLPKNPNIDSKGLPMQMAYWSESTLA</sequence>
<gene>
    <name evidence="1" type="ORF">ACFQDD_02230</name>
</gene>
<protein>
    <submittedName>
        <fullName evidence="1">DUF429 domain-containing protein</fullName>
    </submittedName>
</protein>
<dbReference type="EMBL" id="JBHSWT010000045">
    <property type="protein sequence ID" value="MFC6770354.1"/>
    <property type="molecule type" value="Genomic_DNA"/>
</dbReference>
<comment type="caution">
    <text evidence="1">The sequence shown here is derived from an EMBL/GenBank/DDBJ whole genome shotgun (WGS) entry which is preliminary data.</text>
</comment>
<dbReference type="Proteomes" id="UP001596274">
    <property type="component" value="Unassembled WGS sequence"/>
</dbReference>
<accession>A0ABD5T0S1</accession>
<dbReference type="InterPro" id="IPR007362">
    <property type="entry name" value="DUF429"/>
</dbReference>
<keyword evidence="2" id="KW-1185">Reference proteome</keyword>
<organism evidence="1 2">
    <name type="scientific">Halorubrum pallidum</name>
    <dbReference type="NCBI Taxonomy" id="1526114"/>
    <lineage>
        <taxon>Archaea</taxon>
        <taxon>Methanobacteriati</taxon>
        <taxon>Methanobacteriota</taxon>
        <taxon>Stenosarchaea group</taxon>
        <taxon>Halobacteria</taxon>
        <taxon>Halobacteriales</taxon>
        <taxon>Haloferacaceae</taxon>
        <taxon>Halorubrum</taxon>
    </lineage>
</organism>